<dbReference type="PANTHER" id="PTHR30244">
    <property type="entry name" value="TRANSAMINASE"/>
    <property type="match status" value="1"/>
</dbReference>
<dbReference type="SUPFAM" id="SSF53383">
    <property type="entry name" value="PLP-dependent transferases"/>
    <property type="match status" value="1"/>
</dbReference>
<dbReference type="EMBL" id="UOEC01000103">
    <property type="protein sequence ID" value="VAV92733.1"/>
    <property type="molecule type" value="Genomic_DNA"/>
</dbReference>
<proteinExistence type="predicted"/>
<dbReference type="GO" id="GO:0030170">
    <property type="term" value="F:pyridoxal phosphate binding"/>
    <property type="evidence" value="ECO:0007669"/>
    <property type="project" value="TreeGrafter"/>
</dbReference>
<sequence length="378" mass="41001">MNDIAFIDLKAQQAFLGNRINEAIERVLAHGHYIMGPEIKKLEEQLSEFAGAERVVSCSNGTDALQLPLMAWDIGPGDAVFVPSFTFASTAEVVALVGATPVFVEVLPDTFNMDPKRLLAAIEEIEAVGKLTPRAVIAVDLFGQIADYPALKKITSAKGVKLIADAAQGLGSTREGKQAAHWADVTTTSFFPAKPLGCYGDGGAVITNDHGLADIIESLRVHGKGIDKYDNVRIGMNGRLDTVQAAILMEKLAIFPQEIEKRNHIAARYTHALHNTVTTPFVPDGVISTWAQYTILVSDRGKVQENLKQAGIPTAVYYPKPLHQQTAYNNYPVGNQKLEISDDLANNVLSLPMHPYLEDDVIDYIAGEVLEAIGLGKE</sequence>
<evidence type="ECO:0000313" key="1">
    <source>
        <dbReference type="EMBL" id="VAV92733.1"/>
    </source>
</evidence>
<dbReference type="PIRSF" id="PIRSF000390">
    <property type="entry name" value="PLP_StrS"/>
    <property type="match status" value="1"/>
</dbReference>
<dbReference type="InterPro" id="IPR015422">
    <property type="entry name" value="PyrdxlP-dep_Trfase_small"/>
</dbReference>
<gene>
    <name evidence="1" type="ORF">MNBD_ALPHA08-2233</name>
</gene>
<dbReference type="GO" id="GO:0000271">
    <property type="term" value="P:polysaccharide biosynthetic process"/>
    <property type="evidence" value="ECO:0007669"/>
    <property type="project" value="TreeGrafter"/>
</dbReference>
<dbReference type="Gene3D" id="3.40.640.10">
    <property type="entry name" value="Type I PLP-dependent aspartate aminotransferase-like (Major domain)"/>
    <property type="match status" value="1"/>
</dbReference>
<dbReference type="InterPro" id="IPR000653">
    <property type="entry name" value="DegT/StrS_aminotransferase"/>
</dbReference>
<dbReference type="AlphaFoldDB" id="A0A3B0S8V5"/>
<keyword evidence="1" id="KW-0032">Aminotransferase</keyword>
<accession>A0A3B0S8V5</accession>
<dbReference type="InterPro" id="IPR015424">
    <property type="entry name" value="PyrdxlP-dep_Trfase"/>
</dbReference>
<dbReference type="Pfam" id="PF01041">
    <property type="entry name" value="DegT_DnrJ_EryC1"/>
    <property type="match status" value="1"/>
</dbReference>
<dbReference type="GO" id="GO:0008483">
    <property type="term" value="F:transaminase activity"/>
    <property type="evidence" value="ECO:0007669"/>
    <property type="project" value="UniProtKB-KW"/>
</dbReference>
<dbReference type="Gene3D" id="3.90.1150.10">
    <property type="entry name" value="Aspartate Aminotransferase, domain 1"/>
    <property type="match status" value="1"/>
</dbReference>
<protein>
    <submittedName>
        <fullName evidence="1">DegT/DnrJ/EryC1/StrS aminotransferase</fullName>
    </submittedName>
</protein>
<dbReference type="CDD" id="cd00616">
    <property type="entry name" value="AHBA_syn"/>
    <property type="match status" value="1"/>
</dbReference>
<dbReference type="PANTHER" id="PTHR30244:SF42">
    <property type="entry name" value="UDP-2-ACETAMIDO-2-DEOXY-3-OXO-D-GLUCURONATE AMINOTRANSFERASE"/>
    <property type="match status" value="1"/>
</dbReference>
<reference evidence="1" key="1">
    <citation type="submission" date="2018-06" db="EMBL/GenBank/DDBJ databases">
        <authorList>
            <person name="Zhirakovskaya E."/>
        </authorList>
    </citation>
    <scope>NUCLEOTIDE SEQUENCE</scope>
</reference>
<dbReference type="InterPro" id="IPR015421">
    <property type="entry name" value="PyrdxlP-dep_Trfase_major"/>
</dbReference>
<keyword evidence="1" id="KW-0808">Transferase</keyword>
<name>A0A3B0S8V5_9ZZZZ</name>
<organism evidence="1">
    <name type="scientific">hydrothermal vent metagenome</name>
    <dbReference type="NCBI Taxonomy" id="652676"/>
    <lineage>
        <taxon>unclassified sequences</taxon>
        <taxon>metagenomes</taxon>
        <taxon>ecological metagenomes</taxon>
    </lineage>
</organism>